<dbReference type="OrthoDB" id="2666319at2"/>
<accession>A0A094X9X8</accession>
<keyword evidence="3" id="KW-1185">Reference proteome</keyword>
<evidence type="ECO:0000313" key="1">
    <source>
        <dbReference type="EMBL" id="KGA95580.1"/>
    </source>
</evidence>
<dbReference type="eggNOG" id="ENOG50348TV">
    <property type="taxonomic scope" value="Bacteria"/>
</dbReference>
<dbReference type="EMBL" id="ALPT02000127">
    <property type="protein sequence ID" value="KGA95580.1"/>
    <property type="molecule type" value="Genomic_DNA"/>
</dbReference>
<dbReference type="NCBIfam" id="TIGR03829">
    <property type="entry name" value="YokU_near_AblA"/>
    <property type="match status" value="1"/>
</dbReference>
<name>A0A094X9X8_ALKAL</name>
<evidence type="ECO:0000313" key="2">
    <source>
        <dbReference type="EMBL" id="THG88783.1"/>
    </source>
</evidence>
<dbReference type="InterPro" id="IPR022451">
    <property type="entry name" value="CHP03829_YokU"/>
</dbReference>
<evidence type="ECO:0008006" key="5">
    <source>
        <dbReference type="Google" id="ProtNLM"/>
    </source>
</evidence>
<evidence type="ECO:0000313" key="3">
    <source>
        <dbReference type="Proteomes" id="UP000002754"/>
    </source>
</evidence>
<sequence>MLKCVWCEKKAAEEIKAPVYWELPSGLRAIEIQQTPSLQCGACSMLYQLDETVEKIEDQLLLINTDLVPNQITFTELMEIPRLLKRNYFRF</sequence>
<protein>
    <recommendedName>
        <fullName evidence="5">YokU family protein</fullName>
    </recommendedName>
</protein>
<evidence type="ECO:0000313" key="4">
    <source>
        <dbReference type="Proteomes" id="UP000297014"/>
    </source>
</evidence>
<dbReference type="InterPro" id="IPR022453">
    <property type="entry name" value="Znf_MqsA-type"/>
</dbReference>
<dbReference type="AlphaFoldDB" id="A0A094X9X8"/>
<reference evidence="2 4" key="2">
    <citation type="submission" date="2014-01" db="EMBL/GenBank/DDBJ databases">
        <title>Draft genome sequencing of Bacillus alcalophilus CGMCC 1.3604.</title>
        <authorList>
            <person name="Yang J."/>
            <person name="Diao L."/>
            <person name="Yang S."/>
        </authorList>
    </citation>
    <scope>NUCLEOTIDE SEQUENCE [LARGE SCALE GENOMIC DNA]</scope>
    <source>
        <strain evidence="2 4">CGMCC 1.3604</strain>
    </source>
</reference>
<dbReference type="Pfam" id="PF14122">
    <property type="entry name" value="YokU"/>
    <property type="match status" value="1"/>
</dbReference>
<dbReference type="RefSeq" id="WP_003323494.1">
    <property type="nucleotide sequence ID" value="NZ_ALPT02000127.1"/>
</dbReference>
<dbReference type="NCBIfam" id="TIGR03831">
    <property type="entry name" value="YgiT_finger"/>
    <property type="match status" value="1"/>
</dbReference>
<dbReference type="EMBL" id="JALP01000309">
    <property type="protein sequence ID" value="THG88783.1"/>
    <property type="molecule type" value="Genomic_DNA"/>
</dbReference>
<reference evidence="1 3" key="1">
    <citation type="journal article" date="2014" name="Genome Announc.">
        <title>Draft Genome Sequence of Bacillus alcalophilus AV1934, a Classic Alkaliphile Isolated from Human Feces in 1934.</title>
        <authorList>
            <person name="Attie O."/>
            <person name="Jayaprakash A."/>
            <person name="Shah H."/>
            <person name="Paulsen I.T."/>
            <person name="Morino M."/>
            <person name="Takahashi Y."/>
            <person name="Narumi I."/>
            <person name="Sachidanandam R."/>
            <person name="Satoh K."/>
            <person name="Ito M."/>
            <person name="Krulwich T.A."/>
        </authorList>
    </citation>
    <scope>NUCLEOTIDE SEQUENCE [LARGE SCALE GENOMIC DNA]</scope>
    <source>
        <strain evidence="1 3">AV1934</strain>
    </source>
</reference>
<proteinExistence type="predicted"/>
<dbReference type="CDD" id="cd12870">
    <property type="entry name" value="MqsA"/>
    <property type="match status" value="1"/>
</dbReference>
<comment type="caution">
    <text evidence="1">The sequence shown here is derived from an EMBL/GenBank/DDBJ whole genome shotgun (WGS) entry which is preliminary data.</text>
</comment>
<gene>
    <name evidence="2" type="ORF">AJ85_21505</name>
    <name evidence="1" type="ORF">BALCAV_0221725</name>
</gene>
<dbReference type="Proteomes" id="UP000002754">
    <property type="component" value="Unassembled WGS sequence"/>
</dbReference>
<dbReference type="Proteomes" id="UP000297014">
    <property type="component" value="Unassembled WGS sequence"/>
</dbReference>
<organism evidence="1 3">
    <name type="scientific">Alkalihalobacillus alcalophilus ATCC 27647 = CGMCC 1.3604</name>
    <dbReference type="NCBI Taxonomy" id="1218173"/>
    <lineage>
        <taxon>Bacteria</taxon>
        <taxon>Bacillati</taxon>
        <taxon>Bacillota</taxon>
        <taxon>Bacilli</taxon>
        <taxon>Bacillales</taxon>
        <taxon>Bacillaceae</taxon>
        <taxon>Alkalihalobacillus</taxon>
    </lineage>
</organism>